<dbReference type="CDD" id="cd03214">
    <property type="entry name" value="ABC_Iron-Siderophores_B12_Hemin"/>
    <property type="match status" value="1"/>
</dbReference>
<proteinExistence type="predicted"/>
<protein>
    <submittedName>
        <fullName evidence="11">ABC transporter ATP-binding protein</fullName>
    </submittedName>
</protein>
<evidence type="ECO:0000256" key="9">
    <source>
        <dbReference type="ARBA" id="ARBA00023136"/>
    </source>
</evidence>
<evidence type="ECO:0000256" key="3">
    <source>
        <dbReference type="ARBA" id="ARBA00022475"/>
    </source>
</evidence>
<evidence type="ECO:0000256" key="6">
    <source>
        <dbReference type="ARBA" id="ARBA00022840"/>
    </source>
</evidence>
<reference evidence="12" key="1">
    <citation type="journal article" date="2019" name="Int. J. Syst. Evol. Microbiol.">
        <title>The Global Catalogue of Microorganisms (GCM) 10K type strain sequencing project: providing services to taxonomists for standard genome sequencing and annotation.</title>
        <authorList>
            <consortium name="The Broad Institute Genomics Platform"/>
            <consortium name="The Broad Institute Genome Sequencing Center for Infectious Disease"/>
            <person name="Wu L."/>
            <person name="Ma J."/>
        </authorList>
    </citation>
    <scope>NUCLEOTIDE SEQUENCE [LARGE SCALE GENOMIC DNA]</scope>
    <source>
        <strain evidence="12">KCTC 52127</strain>
    </source>
</reference>
<keyword evidence="8" id="KW-0406">Ion transport</keyword>
<organism evidence="11 12">
    <name type="scientific">Pseudotenacibaculum haliotis</name>
    <dbReference type="NCBI Taxonomy" id="1862138"/>
    <lineage>
        <taxon>Bacteria</taxon>
        <taxon>Pseudomonadati</taxon>
        <taxon>Bacteroidota</taxon>
        <taxon>Flavobacteriia</taxon>
        <taxon>Flavobacteriales</taxon>
        <taxon>Flavobacteriaceae</taxon>
        <taxon>Pseudotenacibaculum</taxon>
    </lineage>
</organism>
<name>A0ABW5LVR0_9FLAO</name>
<keyword evidence="3" id="KW-1003">Cell membrane</keyword>
<dbReference type="SUPFAM" id="SSF52540">
    <property type="entry name" value="P-loop containing nucleoside triphosphate hydrolases"/>
    <property type="match status" value="1"/>
</dbReference>
<comment type="caution">
    <text evidence="11">The sequence shown here is derived from an EMBL/GenBank/DDBJ whole genome shotgun (WGS) entry which is preliminary data.</text>
</comment>
<keyword evidence="6 11" id="KW-0067">ATP-binding</keyword>
<keyword evidence="12" id="KW-1185">Reference proteome</keyword>
<dbReference type="InterPro" id="IPR027417">
    <property type="entry name" value="P-loop_NTPase"/>
</dbReference>
<dbReference type="EMBL" id="JBHULH010000004">
    <property type="protein sequence ID" value="MFD2568034.1"/>
    <property type="molecule type" value="Genomic_DNA"/>
</dbReference>
<dbReference type="Proteomes" id="UP001597508">
    <property type="component" value="Unassembled WGS sequence"/>
</dbReference>
<dbReference type="RefSeq" id="WP_379666736.1">
    <property type="nucleotide sequence ID" value="NZ_JBHULH010000004.1"/>
</dbReference>
<dbReference type="PANTHER" id="PTHR42771:SF3">
    <property type="entry name" value="PETROBACTIN IMPORT ATP-BINDING PROTEIN YCLP"/>
    <property type="match status" value="1"/>
</dbReference>
<keyword evidence="5" id="KW-0547">Nucleotide-binding</keyword>
<keyword evidence="7" id="KW-0408">Iron</keyword>
<feature type="domain" description="ABC transporter" evidence="10">
    <location>
        <begin position="10"/>
        <end position="250"/>
    </location>
</feature>
<keyword evidence="2" id="KW-0813">Transport</keyword>
<evidence type="ECO:0000256" key="5">
    <source>
        <dbReference type="ARBA" id="ARBA00022741"/>
    </source>
</evidence>
<sequence length="266" mass="30213">MSQSISHIVLETRDLSIGYRDKKNVHTIQKDINLTIGKGQLVAVLGKNGIGKSTLLRTITKVQTPLSGTVLLDGKNLETYDFKELSKKVGVVLTERLPESQLTVFELVALGRQPYTNWVGKLKEEDIEKVVWALEQTETLDLAKSHFYELSDGQLQRVMIARALAQDTEIIMLDEPTAHLDMHHTIKIFQLLEKLVKETQKTIIMTSHQVNLAIQYAHQIILLTDKEVDSGTREELIQRNAFDKLFPTEIINFNASLEQFVIHKNS</sequence>
<dbReference type="Pfam" id="PF00005">
    <property type="entry name" value="ABC_tran"/>
    <property type="match status" value="1"/>
</dbReference>
<dbReference type="Gene3D" id="3.40.50.300">
    <property type="entry name" value="P-loop containing nucleotide triphosphate hydrolases"/>
    <property type="match status" value="1"/>
</dbReference>
<dbReference type="PROSITE" id="PS50893">
    <property type="entry name" value="ABC_TRANSPORTER_2"/>
    <property type="match status" value="1"/>
</dbReference>
<evidence type="ECO:0000256" key="1">
    <source>
        <dbReference type="ARBA" id="ARBA00004202"/>
    </source>
</evidence>
<dbReference type="GO" id="GO:0005524">
    <property type="term" value="F:ATP binding"/>
    <property type="evidence" value="ECO:0007669"/>
    <property type="project" value="UniProtKB-KW"/>
</dbReference>
<keyword evidence="9" id="KW-0472">Membrane</keyword>
<accession>A0ABW5LVR0</accession>
<evidence type="ECO:0000256" key="8">
    <source>
        <dbReference type="ARBA" id="ARBA00023065"/>
    </source>
</evidence>
<evidence type="ECO:0000256" key="7">
    <source>
        <dbReference type="ARBA" id="ARBA00023004"/>
    </source>
</evidence>
<dbReference type="PANTHER" id="PTHR42771">
    <property type="entry name" value="IRON(3+)-HYDROXAMATE IMPORT ATP-BINDING PROTEIN FHUC"/>
    <property type="match status" value="1"/>
</dbReference>
<evidence type="ECO:0000259" key="10">
    <source>
        <dbReference type="PROSITE" id="PS50893"/>
    </source>
</evidence>
<keyword evidence="4" id="KW-0410">Iron transport</keyword>
<dbReference type="SMART" id="SM00382">
    <property type="entry name" value="AAA"/>
    <property type="match status" value="1"/>
</dbReference>
<evidence type="ECO:0000256" key="4">
    <source>
        <dbReference type="ARBA" id="ARBA00022496"/>
    </source>
</evidence>
<dbReference type="InterPro" id="IPR003439">
    <property type="entry name" value="ABC_transporter-like_ATP-bd"/>
</dbReference>
<comment type="subcellular location">
    <subcellularLocation>
        <location evidence="1">Cell membrane</location>
        <topology evidence="1">Peripheral membrane protein</topology>
    </subcellularLocation>
</comment>
<evidence type="ECO:0000313" key="12">
    <source>
        <dbReference type="Proteomes" id="UP001597508"/>
    </source>
</evidence>
<evidence type="ECO:0000256" key="2">
    <source>
        <dbReference type="ARBA" id="ARBA00022448"/>
    </source>
</evidence>
<gene>
    <name evidence="11" type="ORF">ACFSRZ_11660</name>
</gene>
<evidence type="ECO:0000313" key="11">
    <source>
        <dbReference type="EMBL" id="MFD2568034.1"/>
    </source>
</evidence>
<dbReference type="InterPro" id="IPR051535">
    <property type="entry name" value="Siderophore_ABC-ATPase"/>
</dbReference>
<dbReference type="InterPro" id="IPR003593">
    <property type="entry name" value="AAA+_ATPase"/>
</dbReference>